<dbReference type="Gene3D" id="1.10.3210.10">
    <property type="entry name" value="Hypothetical protein af1432"/>
    <property type="match status" value="1"/>
</dbReference>
<dbReference type="InParanoid" id="E6W5G6"/>
<dbReference type="SUPFAM" id="SSF109604">
    <property type="entry name" value="HD-domain/PDEase-like"/>
    <property type="match status" value="1"/>
</dbReference>
<dbReference type="Proteomes" id="UP000002572">
    <property type="component" value="Chromosome"/>
</dbReference>
<dbReference type="PROSITE" id="PS51833">
    <property type="entry name" value="HDOD"/>
    <property type="match status" value="1"/>
</dbReference>
<dbReference type="InterPro" id="IPR013976">
    <property type="entry name" value="HDOD"/>
</dbReference>
<dbReference type="KEGG" id="din:Selin_0139"/>
<dbReference type="Pfam" id="PF08668">
    <property type="entry name" value="HDOD"/>
    <property type="match status" value="1"/>
</dbReference>
<dbReference type="InterPro" id="IPR052340">
    <property type="entry name" value="RNase_Y/CdgJ"/>
</dbReference>
<name>E6W5G6_DESIS</name>
<protein>
    <submittedName>
        <fullName evidence="2">Metal-dependent hydrolase HDOD</fullName>
    </submittedName>
</protein>
<dbReference type="PANTHER" id="PTHR33525:SF6">
    <property type="entry name" value="HDOD DOMAIN-CONTAINING PROTEIN"/>
    <property type="match status" value="1"/>
</dbReference>
<dbReference type="RefSeq" id="WP_013504786.1">
    <property type="nucleotide sequence ID" value="NC_014836.1"/>
</dbReference>
<dbReference type="GO" id="GO:0016787">
    <property type="term" value="F:hydrolase activity"/>
    <property type="evidence" value="ECO:0007669"/>
    <property type="project" value="UniProtKB-KW"/>
</dbReference>
<keyword evidence="3" id="KW-1185">Reference proteome</keyword>
<evidence type="ECO:0000313" key="2">
    <source>
        <dbReference type="EMBL" id="ADU64897.1"/>
    </source>
</evidence>
<evidence type="ECO:0000259" key="1">
    <source>
        <dbReference type="PROSITE" id="PS51833"/>
    </source>
</evidence>
<accession>E6W5G6</accession>
<keyword evidence="2" id="KW-0378">Hydrolase</keyword>
<dbReference type="EMBL" id="CP002432">
    <property type="protein sequence ID" value="ADU64897.1"/>
    <property type="molecule type" value="Genomic_DNA"/>
</dbReference>
<proteinExistence type="predicted"/>
<dbReference type="PANTHER" id="PTHR33525">
    <property type="match status" value="1"/>
</dbReference>
<dbReference type="OrthoDB" id="9797768at2"/>
<feature type="domain" description="HDOD" evidence="1">
    <location>
        <begin position="14"/>
        <end position="208"/>
    </location>
</feature>
<dbReference type="STRING" id="653733.Selin_0139"/>
<reference evidence="2 3" key="1">
    <citation type="submission" date="2010-12" db="EMBL/GenBank/DDBJ databases">
        <title>Complete sequence of Desulfurispirillum indicum S5.</title>
        <authorList>
            <consortium name="US DOE Joint Genome Institute"/>
            <person name="Lucas S."/>
            <person name="Copeland A."/>
            <person name="Lapidus A."/>
            <person name="Cheng J.-F."/>
            <person name="Goodwin L."/>
            <person name="Pitluck S."/>
            <person name="Chertkov O."/>
            <person name="Held B."/>
            <person name="Detter J.C."/>
            <person name="Han C."/>
            <person name="Tapia R."/>
            <person name="Land M."/>
            <person name="Hauser L."/>
            <person name="Kyrpides N."/>
            <person name="Ivanova N."/>
            <person name="Mikhailova N."/>
            <person name="Haggblom M."/>
            <person name="Rauschenbach I."/>
            <person name="Bini E."/>
            <person name="Woyke T."/>
        </authorList>
    </citation>
    <scope>NUCLEOTIDE SEQUENCE [LARGE SCALE GENOMIC DNA]</scope>
    <source>
        <strain evidence="3">ATCC BAA-1389 / DSM 22839 / S5</strain>
    </source>
</reference>
<dbReference type="eggNOG" id="COG1639">
    <property type="taxonomic scope" value="Bacteria"/>
</dbReference>
<organism evidence="2 3">
    <name type="scientific">Desulfurispirillum indicum (strain ATCC BAA-1389 / DSM 22839 / S5)</name>
    <dbReference type="NCBI Taxonomy" id="653733"/>
    <lineage>
        <taxon>Bacteria</taxon>
        <taxon>Pseudomonadati</taxon>
        <taxon>Chrysiogenota</taxon>
        <taxon>Chrysiogenia</taxon>
        <taxon>Chrysiogenales</taxon>
        <taxon>Chrysiogenaceae</taxon>
        <taxon>Desulfurispirillum</taxon>
    </lineage>
</organism>
<evidence type="ECO:0000313" key="3">
    <source>
        <dbReference type="Proteomes" id="UP000002572"/>
    </source>
</evidence>
<dbReference type="AlphaFoldDB" id="E6W5G6"/>
<gene>
    <name evidence="2" type="ordered locus">Selin_0139</name>
</gene>
<dbReference type="HOGENOM" id="CLU_048246_4_2_0"/>
<sequence length="287" mass="31573">MSRIVQLLDSTESFPSPSGVIAEVVETLNDDNVNFEKIARSISMDPTLSGRILGMANSAYYARGKECSSVQNAIMRIGMDSLSGLVLGAFAAQLGERSNMAQQHLSQFWRHSLCVAILSKTIARDSRLPHSELAYVTGILHNIGSLAMQVLDDSSYGALELKVRAGSALKEAEEELYGVDHWNLGHHIAMRWKLPKPICAAIENHHRVDHMDSQDPYRGLSAIVAMGDILSRHVFAEEPIITLAPHSESYTVLVQEITGTTEEKIQEVLHKTSALQEEISSLVSELL</sequence>